<dbReference type="EMBL" id="JAPDRL010000020">
    <property type="protein sequence ID" value="KAJ9666348.1"/>
    <property type="molecule type" value="Genomic_DNA"/>
</dbReference>
<dbReference type="InterPro" id="IPR052895">
    <property type="entry name" value="HetReg/Transcr_Mod"/>
</dbReference>
<accession>A0ABQ9NX69</accession>
<sequence length="328" mass="37593">MSAVVEMNRLVRLLGTGDIDGLTRLLRMEEIECLLHRLETRNIDALVQFMQNKTADMGVRFEAIQADVYSYGESGMDPADTIRVLVLKPGNEQDRLEGFLGLMSLEDESFTYDALSYTWGTLEKTDRLWLQRQTASREQLRHVVQADDRPSLLSLLESCRDFDATDPRDRLFALLGISKERDEPRLRPDYDEAPEETLRRYAQFISEGPDCMELLYDDRRRDEDDESLSWIPDWLRSGFGIGVGRLAHRISFPDTIQKVYEYVYYRAAGDSSCSRLLVQGMILDEIVFAGSVHSTFEDMYRETTYADLSPSNTLMTLHEDKPAALAAV</sequence>
<reference evidence="1" key="1">
    <citation type="submission" date="2022-10" db="EMBL/GenBank/DDBJ databases">
        <title>Culturing micro-colonial fungi from biological soil crusts in the Mojave desert and describing Neophaeococcomyces mojavensis, and introducing the new genera and species Taxawa tesnikishii.</title>
        <authorList>
            <person name="Kurbessoian T."/>
            <person name="Stajich J.E."/>
        </authorList>
    </citation>
    <scope>NUCLEOTIDE SEQUENCE</scope>
    <source>
        <strain evidence="1">TK_1</strain>
    </source>
</reference>
<proteinExistence type="predicted"/>
<gene>
    <name evidence="1" type="ORF">H2201_003536</name>
</gene>
<dbReference type="Proteomes" id="UP001172684">
    <property type="component" value="Unassembled WGS sequence"/>
</dbReference>
<keyword evidence="2" id="KW-1185">Reference proteome</keyword>
<organism evidence="1 2">
    <name type="scientific">Coniosporium apollinis</name>
    <dbReference type="NCBI Taxonomy" id="61459"/>
    <lineage>
        <taxon>Eukaryota</taxon>
        <taxon>Fungi</taxon>
        <taxon>Dikarya</taxon>
        <taxon>Ascomycota</taxon>
        <taxon>Pezizomycotina</taxon>
        <taxon>Dothideomycetes</taxon>
        <taxon>Dothideomycetes incertae sedis</taxon>
        <taxon>Coniosporium</taxon>
    </lineage>
</organism>
<dbReference type="PANTHER" id="PTHR24148">
    <property type="entry name" value="ANKYRIN REPEAT DOMAIN-CONTAINING PROTEIN 39 HOMOLOG-RELATED"/>
    <property type="match status" value="1"/>
</dbReference>
<evidence type="ECO:0000313" key="2">
    <source>
        <dbReference type="Proteomes" id="UP001172684"/>
    </source>
</evidence>
<comment type="caution">
    <text evidence="1">The sequence shown here is derived from an EMBL/GenBank/DDBJ whole genome shotgun (WGS) entry which is preliminary data.</text>
</comment>
<name>A0ABQ9NX69_9PEZI</name>
<evidence type="ECO:0000313" key="1">
    <source>
        <dbReference type="EMBL" id="KAJ9666348.1"/>
    </source>
</evidence>
<protein>
    <recommendedName>
        <fullName evidence="3">Heterokaryon incompatibility domain-containing protein</fullName>
    </recommendedName>
</protein>
<evidence type="ECO:0008006" key="3">
    <source>
        <dbReference type="Google" id="ProtNLM"/>
    </source>
</evidence>
<dbReference type="PANTHER" id="PTHR24148:SF64">
    <property type="entry name" value="HETEROKARYON INCOMPATIBILITY DOMAIN-CONTAINING PROTEIN"/>
    <property type="match status" value="1"/>
</dbReference>